<dbReference type="Pfam" id="PF02253">
    <property type="entry name" value="PLA1"/>
    <property type="match status" value="1"/>
</dbReference>
<dbReference type="EC" id="3.1.1.32" evidence="6"/>
<dbReference type="EMBL" id="NVSR01000041">
    <property type="protein sequence ID" value="PCI28097.1"/>
    <property type="molecule type" value="Genomic_DNA"/>
</dbReference>
<evidence type="ECO:0000256" key="5">
    <source>
        <dbReference type="ARBA" id="ARBA00011702"/>
    </source>
</evidence>
<evidence type="ECO:0000256" key="12">
    <source>
        <dbReference type="ARBA" id="ARBA00022801"/>
    </source>
</evidence>
<keyword evidence="15" id="KW-0443">Lipid metabolism</keyword>
<comment type="catalytic activity">
    <reaction evidence="1">
        <text>a 1,2-diacyl-sn-glycero-3-phosphocholine + H2O = a 2-acyl-sn-glycero-3-phosphocholine + a fatty acid + H(+)</text>
        <dbReference type="Rhea" id="RHEA:18689"/>
        <dbReference type="ChEBI" id="CHEBI:15377"/>
        <dbReference type="ChEBI" id="CHEBI:15378"/>
        <dbReference type="ChEBI" id="CHEBI:28868"/>
        <dbReference type="ChEBI" id="CHEBI:57643"/>
        <dbReference type="ChEBI" id="CHEBI:57875"/>
        <dbReference type="EC" id="3.1.1.32"/>
    </reaction>
</comment>
<dbReference type="PANTHER" id="PTHR40457:SF1">
    <property type="entry name" value="PHOSPHOLIPASE A1"/>
    <property type="match status" value="1"/>
</dbReference>
<evidence type="ECO:0000256" key="10">
    <source>
        <dbReference type="ARBA" id="ARBA00022723"/>
    </source>
</evidence>
<comment type="subcellular location">
    <subcellularLocation>
        <location evidence="3">Cell outer membrane</location>
        <topology evidence="3">Multi-pass membrane protein</topology>
    </subcellularLocation>
</comment>
<feature type="coiled-coil region" evidence="21">
    <location>
        <begin position="26"/>
        <end position="53"/>
    </location>
</feature>
<dbReference type="EC" id="3.1.1.4" evidence="7"/>
<feature type="signal peptide" evidence="22">
    <location>
        <begin position="1"/>
        <end position="23"/>
    </location>
</feature>
<evidence type="ECO:0000256" key="14">
    <source>
        <dbReference type="ARBA" id="ARBA00022963"/>
    </source>
</evidence>
<feature type="active site" description="Proton acceptor" evidence="19">
    <location>
        <position position="157"/>
    </location>
</feature>
<accession>A0A2A4T514</accession>
<name>A0A2A4T514_9DELT</name>
<dbReference type="PANTHER" id="PTHR40457">
    <property type="entry name" value="PHOSPHOLIPASE A1"/>
    <property type="match status" value="1"/>
</dbReference>
<comment type="cofactor">
    <cofactor evidence="20">
        <name>Ca(2+)</name>
        <dbReference type="ChEBI" id="CHEBI:29108"/>
    </cofactor>
    <text evidence="20">Binds 1 Ca(2+) ion per monomer.</text>
</comment>
<evidence type="ECO:0000256" key="13">
    <source>
        <dbReference type="ARBA" id="ARBA00022837"/>
    </source>
</evidence>
<feature type="chain" id="PRO_5039935955" description="Phosphatidylcholine 1-acylhydrolase" evidence="22">
    <location>
        <begin position="24"/>
        <end position="293"/>
    </location>
</feature>
<keyword evidence="8" id="KW-1134">Transmembrane beta strand</keyword>
<keyword evidence="21" id="KW-0175">Coiled coil</keyword>
<evidence type="ECO:0000256" key="11">
    <source>
        <dbReference type="ARBA" id="ARBA00022729"/>
    </source>
</evidence>
<feature type="binding site" description="in dimeric form" evidence="20">
    <location>
        <position position="167"/>
    </location>
    <ligand>
        <name>Ca(2+)</name>
        <dbReference type="ChEBI" id="CHEBI:29108"/>
        <label>2</label>
    </ligand>
</feature>
<evidence type="ECO:0000256" key="20">
    <source>
        <dbReference type="PIRSR" id="PIRSR603187-2"/>
    </source>
</evidence>
<protein>
    <recommendedName>
        <fullName evidence="18">Phosphatidylcholine 1-acylhydrolase</fullName>
        <ecNumber evidence="6">3.1.1.32</ecNumber>
        <ecNumber evidence="7">3.1.1.4</ecNumber>
    </recommendedName>
</protein>
<dbReference type="GO" id="GO:0046872">
    <property type="term" value="F:metal ion binding"/>
    <property type="evidence" value="ECO:0007669"/>
    <property type="project" value="UniProtKB-KW"/>
</dbReference>
<dbReference type="AlphaFoldDB" id="A0A2A4T514"/>
<dbReference type="SUPFAM" id="SSF56931">
    <property type="entry name" value="Outer membrane phospholipase A (OMPLA)"/>
    <property type="match status" value="1"/>
</dbReference>
<evidence type="ECO:0000313" key="24">
    <source>
        <dbReference type="Proteomes" id="UP000218113"/>
    </source>
</evidence>
<dbReference type="InterPro" id="IPR036541">
    <property type="entry name" value="PLipase_A1_sf"/>
</dbReference>
<keyword evidence="16" id="KW-0472">Membrane</keyword>
<evidence type="ECO:0000256" key="21">
    <source>
        <dbReference type="SAM" id="Coils"/>
    </source>
</evidence>
<comment type="caution">
    <text evidence="23">The sequence shown here is derived from an EMBL/GenBank/DDBJ whole genome shotgun (WGS) entry which is preliminary data.</text>
</comment>
<keyword evidence="17" id="KW-0998">Cell outer membrane</keyword>
<keyword evidence="11 22" id="KW-0732">Signal</keyword>
<feature type="active site" description="Nucleophile" evidence="19">
    <location>
        <position position="159"/>
    </location>
</feature>
<keyword evidence="14" id="KW-0442">Lipid degradation</keyword>
<sequence length="293" mass="34264">MSILNSKWYLFSLFLFYSFSAQAQTKQELQLQVESLQQSVEKLQLELQSKSKKDSPSEEGLTLHKANYILPLTWSSDVDGRQGKEIKFQLSFKQYLGSVSEFVFYGAYTQKSFWQMYDQADSRPFRETNYNPEIYVRFPEIQVSGIGGITGFLGYEHESNGAREPTSRSWDRLYLQAVHQRDLFKLRYKTWYRLPEKEKEKTEDTKGDENPDIIDFYGRSEVSLDLLIANTHLVTTARRNFTKKQGALQVDWLYPLPDTSMSFYLQYWKGYGESLIDYNRHLTKLGVGVIFAP</sequence>
<dbReference type="PRINTS" id="PR01486">
    <property type="entry name" value="PHPHLIPASEA1"/>
</dbReference>
<organism evidence="23 24">
    <name type="scientific">SAR324 cluster bacterium</name>
    <dbReference type="NCBI Taxonomy" id="2024889"/>
    <lineage>
        <taxon>Bacteria</taxon>
        <taxon>Deltaproteobacteria</taxon>
        <taxon>SAR324 cluster</taxon>
    </lineage>
</organism>
<evidence type="ECO:0000256" key="15">
    <source>
        <dbReference type="ARBA" id="ARBA00023098"/>
    </source>
</evidence>
<evidence type="ECO:0000256" key="18">
    <source>
        <dbReference type="ARBA" id="ARBA00032375"/>
    </source>
</evidence>
<comment type="similarity">
    <text evidence="4">Belongs to the phospholipase A1 family.</text>
</comment>
<keyword evidence="9" id="KW-0812">Transmembrane</keyword>
<dbReference type="GO" id="GO:0009279">
    <property type="term" value="C:cell outer membrane"/>
    <property type="evidence" value="ECO:0007669"/>
    <property type="project" value="UniProtKB-SubCell"/>
</dbReference>
<gene>
    <name evidence="23" type="ORF">COB67_07120</name>
</gene>
<reference evidence="24" key="1">
    <citation type="submission" date="2017-08" db="EMBL/GenBank/DDBJ databases">
        <title>A dynamic microbial community with high functional redundancy inhabits the cold, oxic subseafloor aquifer.</title>
        <authorList>
            <person name="Tully B.J."/>
            <person name="Wheat C.G."/>
            <person name="Glazer B.T."/>
            <person name="Huber J.A."/>
        </authorList>
    </citation>
    <scope>NUCLEOTIDE SEQUENCE [LARGE SCALE GENOMIC DNA]</scope>
</reference>
<evidence type="ECO:0000256" key="9">
    <source>
        <dbReference type="ARBA" id="ARBA00022692"/>
    </source>
</evidence>
<keyword evidence="13 20" id="KW-0106">Calcium</keyword>
<evidence type="ECO:0000256" key="2">
    <source>
        <dbReference type="ARBA" id="ARBA00001604"/>
    </source>
</evidence>
<evidence type="ECO:0000256" key="1">
    <source>
        <dbReference type="ARBA" id="ARBA00000111"/>
    </source>
</evidence>
<evidence type="ECO:0000256" key="4">
    <source>
        <dbReference type="ARBA" id="ARBA00010525"/>
    </source>
</evidence>
<comment type="catalytic activity">
    <reaction evidence="2">
        <text>a 1,2-diacyl-sn-glycero-3-phosphocholine + H2O = a 1-acyl-sn-glycero-3-phosphocholine + a fatty acid + H(+)</text>
        <dbReference type="Rhea" id="RHEA:15801"/>
        <dbReference type="ChEBI" id="CHEBI:15377"/>
        <dbReference type="ChEBI" id="CHEBI:15378"/>
        <dbReference type="ChEBI" id="CHEBI:28868"/>
        <dbReference type="ChEBI" id="CHEBI:57643"/>
        <dbReference type="ChEBI" id="CHEBI:58168"/>
        <dbReference type="EC" id="3.1.1.4"/>
    </reaction>
</comment>
<evidence type="ECO:0000256" key="8">
    <source>
        <dbReference type="ARBA" id="ARBA00022452"/>
    </source>
</evidence>
<feature type="binding site" description="in dimeric form" evidence="20">
    <location>
        <position position="122"/>
    </location>
    <ligand>
        <name>Ca(2+)</name>
        <dbReference type="ChEBI" id="CHEBI:29108"/>
        <label>1</label>
    </ligand>
</feature>
<keyword evidence="10 20" id="KW-0479">Metal-binding</keyword>
<evidence type="ECO:0000256" key="19">
    <source>
        <dbReference type="PIRSR" id="PIRSR603187-1"/>
    </source>
</evidence>
<evidence type="ECO:0000256" key="6">
    <source>
        <dbReference type="ARBA" id="ARBA00013179"/>
    </source>
</evidence>
<proteinExistence type="inferred from homology"/>
<evidence type="ECO:0000256" key="7">
    <source>
        <dbReference type="ARBA" id="ARBA00013278"/>
    </source>
</evidence>
<dbReference type="Proteomes" id="UP000218113">
    <property type="component" value="Unassembled WGS sequence"/>
</dbReference>
<evidence type="ECO:0000256" key="16">
    <source>
        <dbReference type="ARBA" id="ARBA00023136"/>
    </source>
</evidence>
<dbReference type="GO" id="GO:0016042">
    <property type="term" value="P:lipid catabolic process"/>
    <property type="evidence" value="ECO:0007669"/>
    <property type="project" value="UniProtKB-KW"/>
</dbReference>
<dbReference type="InterPro" id="IPR003187">
    <property type="entry name" value="PLipase_A1"/>
</dbReference>
<evidence type="ECO:0000256" key="22">
    <source>
        <dbReference type="SAM" id="SignalP"/>
    </source>
</evidence>
<keyword evidence="12" id="KW-0378">Hydrolase</keyword>
<evidence type="ECO:0000256" key="17">
    <source>
        <dbReference type="ARBA" id="ARBA00023237"/>
    </source>
</evidence>
<evidence type="ECO:0000256" key="3">
    <source>
        <dbReference type="ARBA" id="ARBA00004571"/>
    </source>
</evidence>
<comment type="subunit">
    <text evidence="5">Homodimer; dimerization is reversible, and the dimeric form is the active one.</text>
</comment>
<dbReference type="GO" id="GO:0008970">
    <property type="term" value="F:phospholipase A1 activity"/>
    <property type="evidence" value="ECO:0007669"/>
    <property type="project" value="UniProtKB-EC"/>
</dbReference>
<dbReference type="Gene3D" id="2.40.230.10">
    <property type="entry name" value="Phospholipase A1"/>
    <property type="match status" value="1"/>
</dbReference>
<evidence type="ECO:0000313" key="23">
    <source>
        <dbReference type="EMBL" id="PCI28097.1"/>
    </source>
</evidence>
<dbReference type="GO" id="GO:0004623">
    <property type="term" value="F:phospholipase A2 activity"/>
    <property type="evidence" value="ECO:0007669"/>
    <property type="project" value="UniProtKB-EC"/>
</dbReference>